<gene>
    <name evidence="1" type="ORF">LAUMK142_02554</name>
</gene>
<keyword evidence="2" id="KW-1185">Reference proteome</keyword>
<evidence type="ECO:0000313" key="2">
    <source>
        <dbReference type="Proteomes" id="UP000268285"/>
    </source>
</evidence>
<sequence length="71" mass="8077">MIKRRGELKALVAVARSTLVIVRHLLVNPATRFYDLVPDYYTSRIATQRRLRNYGAQLAAMGYRVTLEPAA</sequence>
<name>A0A498QQX1_9MYCO</name>
<reference evidence="1 2" key="1">
    <citation type="submission" date="2018-09" db="EMBL/GenBank/DDBJ databases">
        <authorList>
            <person name="Tagini F."/>
        </authorList>
    </citation>
    <scope>NUCLEOTIDE SEQUENCE [LARGE SCALE GENOMIC DNA]</scope>
    <source>
        <strain evidence="1 2">MK142</strain>
    </source>
</reference>
<dbReference type="RefSeq" id="WP_051490357.1">
    <property type="nucleotide sequence ID" value="NZ_UPHN01000069.1"/>
</dbReference>
<dbReference type="AlphaFoldDB" id="A0A498QQX1"/>
<dbReference type="EMBL" id="UPHU01000001">
    <property type="protein sequence ID" value="VBA50370.1"/>
    <property type="molecule type" value="Genomic_DNA"/>
</dbReference>
<evidence type="ECO:0000313" key="1">
    <source>
        <dbReference type="EMBL" id="VBA50370.1"/>
    </source>
</evidence>
<proteinExistence type="predicted"/>
<organism evidence="1 2">
    <name type="scientific">Mycobacterium pseudokansasii</name>
    <dbReference type="NCBI Taxonomy" id="2341080"/>
    <lineage>
        <taxon>Bacteria</taxon>
        <taxon>Bacillati</taxon>
        <taxon>Actinomycetota</taxon>
        <taxon>Actinomycetes</taxon>
        <taxon>Mycobacteriales</taxon>
        <taxon>Mycobacteriaceae</taxon>
        <taxon>Mycobacterium</taxon>
    </lineage>
</organism>
<dbReference type="Proteomes" id="UP000268285">
    <property type="component" value="Unassembled WGS sequence"/>
</dbReference>
<accession>A0A498QQX1</accession>
<protein>
    <submittedName>
        <fullName evidence="1">Uncharacterized protein</fullName>
    </submittedName>
</protein>